<name>A0A382V5S8_9ZZZZ</name>
<evidence type="ECO:0000256" key="2">
    <source>
        <dbReference type="ARBA" id="ARBA00004752"/>
    </source>
</evidence>
<keyword evidence="5" id="KW-0808">Transferase</keyword>
<dbReference type="InterPro" id="IPR036968">
    <property type="entry name" value="Enolpyruvate_Tfrase_sf"/>
</dbReference>
<dbReference type="EC" id="2.5.1.7" evidence="11"/>
<protein>
    <recommendedName>
        <fullName evidence="12">UDP-N-acetylglucosamine 1-carboxyvinyltransferase</fullName>
        <ecNumber evidence="11">2.5.1.7</ecNumber>
    </recommendedName>
    <alternativeName>
        <fullName evidence="13">Enoylpyruvate transferase</fullName>
    </alternativeName>
    <alternativeName>
        <fullName evidence="14">UDP-N-acetylglucosamine enolpyruvyl transferase</fullName>
    </alternativeName>
</protein>
<evidence type="ECO:0000256" key="9">
    <source>
        <dbReference type="ARBA" id="ARBA00023316"/>
    </source>
</evidence>
<comment type="catalytic activity">
    <reaction evidence="15">
        <text>phosphoenolpyruvate + UDP-N-acetyl-alpha-D-glucosamine = UDP-N-acetyl-3-O-(1-carboxyvinyl)-alpha-D-glucosamine + phosphate</text>
        <dbReference type="Rhea" id="RHEA:18681"/>
        <dbReference type="ChEBI" id="CHEBI:43474"/>
        <dbReference type="ChEBI" id="CHEBI:57705"/>
        <dbReference type="ChEBI" id="CHEBI:58702"/>
        <dbReference type="ChEBI" id="CHEBI:68483"/>
        <dbReference type="EC" id="2.5.1.7"/>
    </reaction>
</comment>
<dbReference type="InterPro" id="IPR050068">
    <property type="entry name" value="MurA_subfamily"/>
</dbReference>
<dbReference type="GO" id="GO:0071555">
    <property type="term" value="P:cell wall organization"/>
    <property type="evidence" value="ECO:0007669"/>
    <property type="project" value="UniProtKB-KW"/>
</dbReference>
<gene>
    <name evidence="17" type="ORF">METZ01_LOCUS394697</name>
</gene>
<evidence type="ECO:0000256" key="1">
    <source>
        <dbReference type="ARBA" id="ARBA00004496"/>
    </source>
</evidence>
<comment type="pathway">
    <text evidence="2">Cell wall biogenesis; peptidoglycan biosynthesis.</text>
</comment>
<dbReference type="SUPFAM" id="SSF55205">
    <property type="entry name" value="EPT/RTPC-like"/>
    <property type="match status" value="1"/>
</dbReference>
<dbReference type="PANTHER" id="PTHR43783:SF1">
    <property type="entry name" value="UDP-N-ACETYLGLUCOSAMINE 1-CARBOXYVINYLTRANSFERASE"/>
    <property type="match status" value="1"/>
</dbReference>
<evidence type="ECO:0000256" key="10">
    <source>
        <dbReference type="ARBA" id="ARBA00038367"/>
    </source>
</evidence>
<dbReference type="GO" id="GO:0005737">
    <property type="term" value="C:cytoplasm"/>
    <property type="evidence" value="ECO:0007669"/>
    <property type="project" value="UniProtKB-SubCell"/>
</dbReference>
<feature type="non-terminal residue" evidence="17">
    <location>
        <position position="1"/>
    </location>
</feature>
<evidence type="ECO:0000313" key="17">
    <source>
        <dbReference type="EMBL" id="SVD41843.1"/>
    </source>
</evidence>
<evidence type="ECO:0000256" key="8">
    <source>
        <dbReference type="ARBA" id="ARBA00023306"/>
    </source>
</evidence>
<dbReference type="Pfam" id="PF00275">
    <property type="entry name" value="EPSP_synthase"/>
    <property type="match status" value="1"/>
</dbReference>
<dbReference type="AlphaFoldDB" id="A0A382V5S8"/>
<feature type="domain" description="Enolpyruvate transferase" evidence="16">
    <location>
        <begin position="1"/>
        <end position="170"/>
    </location>
</feature>
<proteinExistence type="inferred from homology"/>
<evidence type="ECO:0000256" key="7">
    <source>
        <dbReference type="ARBA" id="ARBA00022984"/>
    </source>
</evidence>
<comment type="subcellular location">
    <subcellularLocation>
        <location evidence="1">Cytoplasm</location>
    </subcellularLocation>
</comment>
<keyword evidence="3" id="KW-0963">Cytoplasm</keyword>
<dbReference type="Gene3D" id="3.65.10.10">
    <property type="entry name" value="Enolpyruvate transferase domain"/>
    <property type="match status" value="1"/>
</dbReference>
<keyword evidence="9" id="KW-0961">Cell wall biogenesis/degradation</keyword>
<dbReference type="PANTHER" id="PTHR43783">
    <property type="entry name" value="UDP-N-ACETYLGLUCOSAMINE 1-CARBOXYVINYLTRANSFERASE"/>
    <property type="match status" value="1"/>
</dbReference>
<evidence type="ECO:0000256" key="15">
    <source>
        <dbReference type="ARBA" id="ARBA00047527"/>
    </source>
</evidence>
<evidence type="ECO:0000256" key="6">
    <source>
        <dbReference type="ARBA" id="ARBA00022960"/>
    </source>
</evidence>
<evidence type="ECO:0000256" key="12">
    <source>
        <dbReference type="ARBA" id="ARBA00039754"/>
    </source>
</evidence>
<keyword evidence="7" id="KW-0573">Peptidoglycan synthesis</keyword>
<accession>A0A382V5S8</accession>
<keyword evidence="6" id="KW-0133">Cell shape</keyword>
<keyword evidence="4" id="KW-0132">Cell division</keyword>
<dbReference type="GO" id="GO:0008360">
    <property type="term" value="P:regulation of cell shape"/>
    <property type="evidence" value="ECO:0007669"/>
    <property type="project" value="UniProtKB-KW"/>
</dbReference>
<keyword evidence="8" id="KW-0131">Cell cycle</keyword>
<evidence type="ECO:0000256" key="4">
    <source>
        <dbReference type="ARBA" id="ARBA00022618"/>
    </source>
</evidence>
<evidence type="ECO:0000256" key="14">
    <source>
        <dbReference type="ARBA" id="ARBA00042842"/>
    </source>
</evidence>
<comment type="similarity">
    <text evidence="10">Belongs to the EPSP synthase family. MurA subfamily.</text>
</comment>
<evidence type="ECO:0000256" key="13">
    <source>
        <dbReference type="ARBA" id="ARBA00042443"/>
    </source>
</evidence>
<dbReference type="EMBL" id="UINC01149395">
    <property type="protein sequence ID" value="SVD41843.1"/>
    <property type="molecule type" value="Genomic_DNA"/>
</dbReference>
<evidence type="ECO:0000256" key="5">
    <source>
        <dbReference type="ARBA" id="ARBA00022679"/>
    </source>
</evidence>
<evidence type="ECO:0000259" key="16">
    <source>
        <dbReference type="Pfam" id="PF00275"/>
    </source>
</evidence>
<dbReference type="InterPro" id="IPR001986">
    <property type="entry name" value="Enolpyruvate_Tfrase_dom"/>
</dbReference>
<organism evidence="17">
    <name type="scientific">marine metagenome</name>
    <dbReference type="NCBI Taxonomy" id="408172"/>
    <lineage>
        <taxon>unclassified sequences</taxon>
        <taxon>metagenomes</taxon>
        <taxon>ecological metagenomes</taxon>
    </lineage>
</organism>
<reference evidence="17" key="1">
    <citation type="submission" date="2018-05" db="EMBL/GenBank/DDBJ databases">
        <authorList>
            <person name="Lanie J.A."/>
            <person name="Ng W.-L."/>
            <person name="Kazmierczak K.M."/>
            <person name="Andrzejewski T.M."/>
            <person name="Davidsen T.M."/>
            <person name="Wayne K.J."/>
            <person name="Tettelin H."/>
            <person name="Glass J.I."/>
            <person name="Rusch D."/>
            <person name="Podicherti R."/>
            <person name="Tsui H.-C.T."/>
            <person name="Winkler M.E."/>
        </authorList>
    </citation>
    <scope>NUCLEOTIDE SEQUENCE</scope>
</reference>
<dbReference type="GO" id="GO:0008760">
    <property type="term" value="F:UDP-N-acetylglucosamine 1-carboxyvinyltransferase activity"/>
    <property type="evidence" value="ECO:0007669"/>
    <property type="project" value="UniProtKB-EC"/>
</dbReference>
<dbReference type="GO" id="GO:0009252">
    <property type="term" value="P:peptidoglycan biosynthetic process"/>
    <property type="evidence" value="ECO:0007669"/>
    <property type="project" value="UniProtKB-KW"/>
</dbReference>
<evidence type="ECO:0000256" key="3">
    <source>
        <dbReference type="ARBA" id="ARBA00022490"/>
    </source>
</evidence>
<dbReference type="InterPro" id="IPR013792">
    <property type="entry name" value="RNA3'P_cycl/enolpyr_Trfase_a/b"/>
</dbReference>
<evidence type="ECO:0000256" key="11">
    <source>
        <dbReference type="ARBA" id="ARBA00039108"/>
    </source>
</evidence>
<sequence length="181" mass="20293">GTYIIAAAITNGRIKITDVNPKIMSTEINLLSKMKIGIIKKKNHIIVKNSKKLKNINVVTKPYPGFPTDLQAQIMVLMTIAKGTSTIKENIFENRFMHVSELKRMGAHIEVLGNKAKVYGERKLYGAEVMATDLRASVCLVLAGLVAKERTIINRIYHLDRGYEKIEKKLSNCGAKIKRLN</sequence>
<dbReference type="GO" id="GO:0051301">
    <property type="term" value="P:cell division"/>
    <property type="evidence" value="ECO:0007669"/>
    <property type="project" value="UniProtKB-KW"/>
</dbReference>